<proteinExistence type="predicted"/>
<name>A0A9N7R3B5_STRHE</name>
<dbReference type="InterPro" id="IPR039206">
    <property type="entry name" value="MORF/ORRM1/DAG-like"/>
</dbReference>
<dbReference type="InterPro" id="IPR054059">
    <property type="entry name" value="MORF/ORRM1/DAG-like_MORF"/>
</dbReference>
<reference evidence="5" key="1">
    <citation type="submission" date="2019-12" db="EMBL/GenBank/DDBJ databases">
        <authorList>
            <person name="Scholes J."/>
        </authorList>
    </citation>
    <scope>NUCLEOTIDE SEQUENCE</scope>
</reference>
<accession>A0A9N7R3B5</accession>
<dbReference type="Pfam" id="PF21864">
    <property type="entry name" value="MORF_dom"/>
    <property type="match status" value="1"/>
</dbReference>
<dbReference type="GO" id="GO:0016554">
    <property type="term" value="P:cytidine to uridine editing"/>
    <property type="evidence" value="ECO:0007669"/>
    <property type="project" value="InterPro"/>
</dbReference>
<evidence type="ECO:0000259" key="4">
    <source>
        <dbReference type="Pfam" id="PF21864"/>
    </source>
</evidence>
<keyword evidence="1" id="KW-0809">Transit peptide</keyword>
<dbReference type="OrthoDB" id="1913091at2759"/>
<keyword evidence="2" id="KW-0175">Coiled coil</keyword>
<feature type="region of interest" description="Disordered" evidence="3">
    <location>
        <begin position="67"/>
        <end position="87"/>
    </location>
</feature>
<dbReference type="GO" id="GO:0005739">
    <property type="term" value="C:mitochondrion"/>
    <property type="evidence" value="ECO:0007669"/>
    <property type="project" value="TreeGrafter"/>
</dbReference>
<feature type="coiled-coil region" evidence="2">
    <location>
        <begin position="393"/>
        <end position="434"/>
    </location>
</feature>
<dbReference type="Proteomes" id="UP001153555">
    <property type="component" value="Unassembled WGS sequence"/>
</dbReference>
<dbReference type="AlphaFoldDB" id="A0A9N7R3B5"/>
<dbReference type="GO" id="GO:0080156">
    <property type="term" value="P:mitochondrial mRNA modification"/>
    <property type="evidence" value="ECO:0007669"/>
    <property type="project" value="TreeGrafter"/>
</dbReference>
<dbReference type="PANTHER" id="PTHR31346:SF4">
    <property type="entry name" value="MULTIPLE ORGANELLAR RNA EDITING FACTOR 8, CHLOROPLASTIC_MITOCHONDRIAL"/>
    <property type="match status" value="1"/>
</dbReference>
<sequence>MATRCLARRALLSTVSHSYTTAAVASSSSSSGVPSRPAFVFRLRPLAASAFYFHRLTPAISTRGFATGQGTSSLNDQNPNLSNRPPRTVPDNGCDFEHWLVVMEPPDEKATRDEIIDSYIKTFAAVLGSEEEARMKIYSVSTRCYFAFGALVSEELSYKIKELPGVRWVLPDSYLDVENKDYGGEPFINGQAVPYDPIYHEEWLRNNSRAKESEMLYDKEKNKKIGKTKETPQISKTLPVVKTKKVVDPQVDKNKDKQVVDAQVGDDKNKKVADPGKKRPHISTGKKDTVVDCESRGKKIRVDEDTVVLPPRSIVTAAKGTTIVSYLANVVPHADTGRWGSDRKKRANDVARGLGQVLAGLVPMLSDDLLENNELQKELARRKEKSDLLSQHNRQLTTNNNELNKRVAALNTHNELLIAQNKELRQKLVEQTARHSDNLKVVEQSTEANAANQETILLPPP</sequence>
<gene>
    <name evidence="5" type="ORF">SHERM_10931</name>
</gene>
<feature type="compositionally biased region" description="Polar residues" evidence="3">
    <location>
        <begin position="68"/>
        <end position="85"/>
    </location>
</feature>
<dbReference type="EMBL" id="CACSLK010003174">
    <property type="protein sequence ID" value="CAA0808703.1"/>
    <property type="molecule type" value="Genomic_DNA"/>
</dbReference>
<evidence type="ECO:0000256" key="1">
    <source>
        <dbReference type="ARBA" id="ARBA00022946"/>
    </source>
</evidence>
<evidence type="ECO:0000313" key="6">
    <source>
        <dbReference type="Proteomes" id="UP001153555"/>
    </source>
</evidence>
<feature type="compositionally biased region" description="Basic and acidic residues" evidence="3">
    <location>
        <begin position="249"/>
        <end position="277"/>
    </location>
</feature>
<evidence type="ECO:0000256" key="2">
    <source>
        <dbReference type="SAM" id="Coils"/>
    </source>
</evidence>
<comment type="caution">
    <text evidence="5">The sequence shown here is derived from an EMBL/GenBank/DDBJ whole genome shotgun (WGS) entry which is preliminary data.</text>
</comment>
<dbReference type="PANTHER" id="PTHR31346">
    <property type="entry name" value="MULTIPLE ORGANELLAR RNA EDITING FACTOR 2, CHLOROPLASTIC-RELATED-RELATED"/>
    <property type="match status" value="1"/>
</dbReference>
<keyword evidence="6" id="KW-1185">Reference proteome</keyword>
<feature type="region of interest" description="Disordered" evidence="3">
    <location>
        <begin position="249"/>
        <end position="288"/>
    </location>
</feature>
<feature type="domain" description="MORF/ORRM1/DAG-like MORF" evidence="4">
    <location>
        <begin position="96"/>
        <end position="187"/>
    </location>
</feature>
<organism evidence="5 6">
    <name type="scientific">Striga hermonthica</name>
    <name type="common">Purple witchweed</name>
    <name type="synonym">Buchnera hermonthica</name>
    <dbReference type="NCBI Taxonomy" id="68872"/>
    <lineage>
        <taxon>Eukaryota</taxon>
        <taxon>Viridiplantae</taxon>
        <taxon>Streptophyta</taxon>
        <taxon>Embryophyta</taxon>
        <taxon>Tracheophyta</taxon>
        <taxon>Spermatophyta</taxon>
        <taxon>Magnoliopsida</taxon>
        <taxon>eudicotyledons</taxon>
        <taxon>Gunneridae</taxon>
        <taxon>Pentapetalae</taxon>
        <taxon>asterids</taxon>
        <taxon>lamiids</taxon>
        <taxon>Lamiales</taxon>
        <taxon>Orobanchaceae</taxon>
        <taxon>Buchnereae</taxon>
        <taxon>Striga</taxon>
    </lineage>
</organism>
<evidence type="ECO:0000256" key="3">
    <source>
        <dbReference type="SAM" id="MobiDB-lite"/>
    </source>
</evidence>
<evidence type="ECO:0000313" key="5">
    <source>
        <dbReference type="EMBL" id="CAA0808703.1"/>
    </source>
</evidence>
<protein>
    <submittedName>
        <fullName evidence="5">Multiple organellar RNA editing factor 8-chloroplastic/mitochondrial</fullName>
    </submittedName>
</protein>